<dbReference type="Pfam" id="PF08616">
    <property type="entry name" value="SPA"/>
    <property type="match status" value="1"/>
</dbReference>
<dbReference type="EMBL" id="AZGZ01000050">
    <property type="protein sequence ID" value="KZZ86722.1"/>
    <property type="molecule type" value="Genomic_DNA"/>
</dbReference>
<feature type="region of interest" description="Disordered" evidence="1">
    <location>
        <begin position="1"/>
        <end position="73"/>
    </location>
</feature>
<dbReference type="InterPro" id="IPR052809">
    <property type="entry name" value="Actin_polarity_regulatory"/>
</dbReference>
<evidence type="ECO:0000313" key="3">
    <source>
        <dbReference type="EMBL" id="KZZ86722.1"/>
    </source>
</evidence>
<dbReference type="PANTHER" id="PTHR28245:SF1">
    <property type="entry name" value="ARF3-INTERACTING PROTEIN 1"/>
    <property type="match status" value="1"/>
</dbReference>
<dbReference type="GO" id="GO:0051666">
    <property type="term" value="P:actin cortical patch localization"/>
    <property type="evidence" value="ECO:0007669"/>
    <property type="project" value="TreeGrafter"/>
</dbReference>
<keyword evidence="4" id="KW-1185">Reference proteome</keyword>
<dbReference type="InterPro" id="IPR012860">
    <property type="entry name" value="Afi1_N"/>
</dbReference>
<evidence type="ECO:0000256" key="1">
    <source>
        <dbReference type="SAM" id="MobiDB-lite"/>
    </source>
</evidence>
<feature type="domain" description="UDENN" evidence="2">
    <location>
        <begin position="81"/>
        <end position="592"/>
    </location>
</feature>
<name>A0A162IBT0_9EURO</name>
<dbReference type="PANTHER" id="PTHR28245">
    <property type="entry name" value="ARF3-INTERACTING PROTEIN 1"/>
    <property type="match status" value="1"/>
</dbReference>
<comment type="caution">
    <text evidence="3">The sequence shown here is derived from an EMBL/GenBank/DDBJ whole genome shotgun (WGS) entry which is preliminary data.</text>
</comment>
<dbReference type="InterPro" id="IPR037516">
    <property type="entry name" value="Tripartite_DENN"/>
</dbReference>
<feature type="compositionally biased region" description="Low complexity" evidence="1">
    <location>
        <begin position="1"/>
        <end position="24"/>
    </location>
</feature>
<accession>A0A162IBT0</accession>
<protein>
    <recommendedName>
        <fullName evidence="2">UDENN domain-containing protein</fullName>
    </recommendedName>
</protein>
<dbReference type="GO" id="GO:0005886">
    <property type="term" value="C:plasma membrane"/>
    <property type="evidence" value="ECO:0007669"/>
    <property type="project" value="TreeGrafter"/>
</dbReference>
<evidence type="ECO:0000259" key="2">
    <source>
        <dbReference type="PROSITE" id="PS50211"/>
    </source>
</evidence>
<dbReference type="Proteomes" id="UP000242877">
    <property type="component" value="Unassembled WGS sequence"/>
</dbReference>
<proteinExistence type="predicted"/>
<dbReference type="PROSITE" id="PS50211">
    <property type="entry name" value="DENN"/>
    <property type="match status" value="1"/>
</dbReference>
<gene>
    <name evidence="3" type="ORF">AAP_06296</name>
</gene>
<dbReference type="Pfam" id="PF07792">
    <property type="entry name" value="Afi1"/>
    <property type="match status" value="1"/>
</dbReference>
<evidence type="ECO:0000313" key="4">
    <source>
        <dbReference type="Proteomes" id="UP000242877"/>
    </source>
</evidence>
<dbReference type="AlphaFoldDB" id="A0A162IBT0"/>
<organism evidence="3 4">
    <name type="scientific">Ascosphaera apis ARSEF 7405</name>
    <dbReference type="NCBI Taxonomy" id="392613"/>
    <lineage>
        <taxon>Eukaryota</taxon>
        <taxon>Fungi</taxon>
        <taxon>Dikarya</taxon>
        <taxon>Ascomycota</taxon>
        <taxon>Pezizomycotina</taxon>
        <taxon>Eurotiomycetes</taxon>
        <taxon>Eurotiomycetidae</taxon>
        <taxon>Onygenales</taxon>
        <taxon>Ascosphaeraceae</taxon>
        <taxon>Ascosphaera</taxon>
    </lineage>
</organism>
<reference evidence="3 4" key="1">
    <citation type="journal article" date="2016" name="Genome Biol. Evol.">
        <title>Divergent and convergent evolution of fungal pathogenicity.</title>
        <authorList>
            <person name="Shang Y."/>
            <person name="Xiao G."/>
            <person name="Zheng P."/>
            <person name="Cen K."/>
            <person name="Zhan S."/>
            <person name="Wang C."/>
        </authorList>
    </citation>
    <scope>NUCLEOTIDE SEQUENCE [LARGE SCALE GENOMIC DNA]</scope>
    <source>
        <strain evidence="3 4">ARSEF 7405</strain>
    </source>
</reference>
<dbReference type="OrthoDB" id="4202868at2759"/>
<sequence>MALPISSRPSTSGPSGPRTTTGTPYQMSSMPGHRRTTSQLSTQSHTVHKGTPGTQRTPETLRRRPRLKSQYPRDSQELHVEYVLVAHFHYGIGSRVQHQYPSAITGNQNRLGELMIPEGMHSRDEDWTIFFLHKDLEPEEEEEYYAQNAALYDDGTEEGSSDEEADDSEGPPLMYVLSLVNVKRDSSMQRGSLTRAMAICTRHPFLHIYKPLLLLALDKYFKYPTIETIDEIYLALNSMDLSLMPRLSMLETQILQVCDVKDMFIEKFKRMVRQQVEDERAAIEREGGDPNIMNNVEYTIPRDTHEFVSTIRYGEMAIPVKVPTAVIPETVGEFSIIKLIQTFAWPHTDSPQPFPHHAHLTSSGPYTHPIIVLVNAILTQKRVLFLGHEKYARDVAEAVLASCALASGGILRGFTRYAFPYTDLTKVDDLAEVPGYVAGVTNQIYAHKPMWWDLLCDLSTGRMVISELIEPAPVSEGTTYFQQHHVPPATGLHGSQNDPTGDKAFMDDILRSINSRHGESAIRAKWRAYINKFTRIAASFEEVVYGATALYIMNPGEEAACSGGGHPGHPDSSDPAVLQGHGYVWPDEASKQRELSAWAWRIEGWRNTRSYYHYIQNAAATYHAVRPVQTMDLNHHHDRLRLLKLSHVDTAAIYTALYHSINDYKSICQLLVVALESGSGLFYIAMGLLHPDKPIRIMISELLDRIARHEAGRHLWAQLTKFLRVAHERVRRERDNAILKPRIGLFPLP</sequence>
<dbReference type="VEuPathDB" id="FungiDB:AAP_06296"/>